<dbReference type="AlphaFoldDB" id="A8XS39"/>
<evidence type="ECO:0000259" key="1">
    <source>
        <dbReference type="Pfam" id="PF01827"/>
    </source>
</evidence>
<dbReference type="KEGG" id="cbr:CBG_17918"/>
<dbReference type="Proteomes" id="UP000008549">
    <property type="component" value="Unassembled WGS sequence"/>
</dbReference>
<dbReference type="HOGENOM" id="CLU_017839_0_0_1"/>
<reference evidence="2 3" key="2">
    <citation type="journal article" date="2011" name="PLoS Genet.">
        <title>Caenorhabditis briggsae recombinant inbred line genotypes reveal inter-strain incompatibility and the evolution of recombination.</title>
        <authorList>
            <person name="Ross J.A."/>
            <person name="Koboldt D.C."/>
            <person name="Staisch J.E."/>
            <person name="Chamberlin H.M."/>
            <person name="Gupta B.P."/>
            <person name="Miller R.D."/>
            <person name="Baird S.E."/>
            <person name="Haag E.S."/>
        </authorList>
    </citation>
    <scope>NUCLEOTIDE SEQUENCE [LARGE SCALE GENOMIC DNA]</scope>
    <source>
        <strain evidence="2 3">AF16</strain>
    </source>
</reference>
<dbReference type="Pfam" id="PF01827">
    <property type="entry name" value="FTH"/>
    <property type="match status" value="1"/>
</dbReference>
<dbReference type="CTD" id="8589725"/>
<dbReference type="EMBL" id="HE601413">
    <property type="protein sequence ID" value="CAP35458.2"/>
    <property type="molecule type" value="Genomic_DNA"/>
</dbReference>
<dbReference type="OMA" id="HTISSEH"/>
<dbReference type="InterPro" id="IPR040161">
    <property type="entry name" value="FB224"/>
</dbReference>
<dbReference type="FunCoup" id="A8XS39">
    <property type="interactions" value="158"/>
</dbReference>
<organism evidence="2 3">
    <name type="scientific">Caenorhabditis briggsae</name>
    <dbReference type="NCBI Taxonomy" id="6238"/>
    <lineage>
        <taxon>Eukaryota</taxon>
        <taxon>Metazoa</taxon>
        <taxon>Ecdysozoa</taxon>
        <taxon>Nematoda</taxon>
        <taxon>Chromadorea</taxon>
        <taxon>Rhabditida</taxon>
        <taxon>Rhabditina</taxon>
        <taxon>Rhabditomorpha</taxon>
        <taxon>Rhabditoidea</taxon>
        <taxon>Rhabditidae</taxon>
        <taxon>Peloderinae</taxon>
        <taxon>Caenorhabditis</taxon>
    </lineage>
</organism>
<dbReference type="RefSeq" id="XP_045096338.1">
    <property type="nucleotide sequence ID" value="XM_045237091.1"/>
</dbReference>
<dbReference type="eggNOG" id="ENOG502TJCA">
    <property type="taxonomic scope" value="Eukaryota"/>
</dbReference>
<evidence type="ECO:0000313" key="4">
    <source>
        <dbReference type="WormBase" id="CBG17918"/>
    </source>
</evidence>
<dbReference type="WormBase" id="CBG17918">
    <property type="protein sequence ID" value="CBP19120"/>
    <property type="gene ID" value="WBGene00037428"/>
</dbReference>
<gene>
    <name evidence="2 4" type="ORF">CBG17918</name>
    <name evidence="2" type="ORF">CBG_17918</name>
</gene>
<feature type="domain" description="DUF38" evidence="1">
    <location>
        <begin position="344"/>
        <end position="473"/>
    </location>
</feature>
<proteinExistence type="predicted"/>
<evidence type="ECO:0000313" key="2">
    <source>
        <dbReference type="EMBL" id="CAP35458.2"/>
    </source>
</evidence>
<dbReference type="InterPro" id="IPR002900">
    <property type="entry name" value="DUF38/FTH_CAE_spp"/>
</dbReference>
<dbReference type="PANTHER" id="PTHR23015">
    <property type="entry name" value="UNCHARACTERIZED C.ELEGANS PROTEIN"/>
    <property type="match status" value="1"/>
</dbReference>
<sequence length="532" mass="62858">MSQLQTLPNRPVTSIEISEESSTIRAKLHFEKPYENVTREYLESYEFKEFLKDFLLNQETPLRLIRFELQNLKILEESLKSRTSLLQVRRIYLDVSDTFQLAQIFQYLNSYILKKVILRIDERFDVEGFKILENWKRSGLLILALNIETISLKILESVNKLLFYWSTFRQIDIFYDNFEYDPCKFFDVPFEKLSENSIRIELTIGNRLRPSLVKLKLTNEISLKVLGNPLVMGRVLNHFKVFDIQSLRKTCHGIRSCVDFLKPDPEIEKYAIDMRTDRNSSANIELQGYRNSKSIPYKKTDESQTFIPRILADFETNLKYQKTCLEDLKLFFNDSTGRQSETRKFLDGFKLILMRRPEFLKVKKLELYSVRAEDVMQILPYSDPKSLENLEISNPYYGTSRLFMPKSVPFDIEEIAKTEQWKNSKELYVKTDEISTPIHKMNLNNFSKIFMVSVARICSEDIAYLKNNLLTPKLRRFIICFKEFVEDPQLTALLGQPRTITRHERSWNFPIPGTNGKMMIIVLNERLCIENR</sequence>
<dbReference type="InParanoid" id="A8XS39"/>
<name>A8XS39_CAEBR</name>
<keyword evidence="3" id="KW-1185">Reference proteome</keyword>
<dbReference type="PANTHER" id="PTHR23015:SF25">
    <property type="entry name" value="DUF38 DOMAIN-CONTAINING PROTEIN-RELATED"/>
    <property type="match status" value="1"/>
</dbReference>
<protein>
    <submittedName>
        <fullName evidence="2">Protein CBG17918</fullName>
    </submittedName>
</protein>
<evidence type="ECO:0000313" key="3">
    <source>
        <dbReference type="Proteomes" id="UP000008549"/>
    </source>
</evidence>
<dbReference type="GeneID" id="8589725"/>
<accession>A8XS39</accession>
<reference evidence="2 3" key="1">
    <citation type="journal article" date="2003" name="PLoS Biol.">
        <title>The genome sequence of Caenorhabditis briggsae: a platform for comparative genomics.</title>
        <authorList>
            <person name="Stein L.D."/>
            <person name="Bao Z."/>
            <person name="Blasiar D."/>
            <person name="Blumenthal T."/>
            <person name="Brent M.R."/>
            <person name="Chen N."/>
            <person name="Chinwalla A."/>
            <person name="Clarke L."/>
            <person name="Clee C."/>
            <person name="Coghlan A."/>
            <person name="Coulson A."/>
            <person name="D'Eustachio P."/>
            <person name="Fitch D.H."/>
            <person name="Fulton L.A."/>
            <person name="Fulton R.E."/>
            <person name="Griffiths-Jones S."/>
            <person name="Harris T.W."/>
            <person name="Hillier L.W."/>
            <person name="Kamath R."/>
            <person name="Kuwabara P.E."/>
            <person name="Mardis E.R."/>
            <person name="Marra M.A."/>
            <person name="Miner T.L."/>
            <person name="Minx P."/>
            <person name="Mullikin J.C."/>
            <person name="Plumb R.W."/>
            <person name="Rogers J."/>
            <person name="Schein J.E."/>
            <person name="Sohrmann M."/>
            <person name="Spieth J."/>
            <person name="Stajich J.E."/>
            <person name="Wei C."/>
            <person name="Willey D."/>
            <person name="Wilson R.K."/>
            <person name="Durbin R."/>
            <person name="Waterston R.H."/>
        </authorList>
    </citation>
    <scope>NUCLEOTIDE SEQUENCE [LARGE SCALE GENOMIC DNA]</scope>
    <source>
        <strain evidence="2 3">AF16</strain>
    </source>
</reference>